<feature type="transmembrane region" description="Helical" evidence="11">
    <location>
        <begin position="168"/>
        <end position="186"/>
    </location>
</feature>
<dbReference type="Pfam" id="PF00018">
    <property type="entry name" value="SH3_1"/>
    <property type="match status" value="1"/>
</dbReference>
<evidence type="ECO:0000256" key="2">
    <source>
        <dbReference type="ARBA" id="ARBA00009739"/>
    </source>
</evidence>
<dbReference type="AlphaFoldDB" id="A0A9P6EB92"/>
<dbReference type="PROSITE" id="PS50002">
    <property type="entry name" value="SH3"/>
    <property type="match status" value="1"/>
</dbReference>
<dbReference type="InterPro" id="IPR035522">
    <property type="entry name" value="Sho1_SH3"/>
</dbReference>
<evidence type="ECO:0000256" key="1">
    <source>
        <dbReference type="ARBA" id="ARBA00004651"/>
    </source>
</evidence>
<feature type="compositionally biased region" description="Polar residues" evidence="10">
    <location>
        <begin position="259"/>
        <end position="290"/>
    </location>
</feature>
<evidence type="ECO:0000256" key="6">
    <source>
        <dbReference type="ARBA" id="ARBA00022989"/>
    </source>
</evidence>
<comment type="caution">
    <text evidence="13">The sequence shown here is derived from an EMBL/GenBank/DDBJ whole genome shotgun (WGS) entry which is preliminary data.</text>
</comment>
<dbReference type="InterPro" id="IPR050670">
    <property type="entry name" value="STAM"/>
</dbReference>
<keyword evidence="8 11" id="KW-0472">Membrane</keyword>
<organism evidence="13 14">
    <name type="scientific">Crepidotus variabilis</name>
    <dbReference type="NCBI Taxonomy" id="179855"/>
    <lineage>
        <taxon>Eukaryota</taxon>
        <taxon>Fungi</taxon>
        <taxon>Dikarya</taxon>
        <taxon>Basidiomycota</taxon>
        <taxon>Agaricomycotina</taxon>
        <taxon>Agaricomycetes</taxon>
        <taxon>Agaricomycetidae</taxon>
        <taxon>Agaricales</taxon>
        <taxon>Agaricineae</taxon>
        <taxon>Crepidotaceae</taxon>
        <taxon>Crepidotus</taxon>
    </lineage>
</organism>
<accession>A0A9P6EB92</accession>
<feature type="domain" description="SH3" evidence="12">
    <location>
        <begin position="331"/>
        <end position="392"/>
    </location>
</feature>
<evidence type="ECO:0000313" key="13">
    <source>
        <dbReference type="EMBL" id="KAF9525869.1"/>
    </source>
</evidence>
<dbReference type="PRINTS" id="PR00452">
    <property type="entry name" value="SH3DOMAIN"/>
</dbReference>
<comment type="subcellular location">
    <subcellularLocation>
        <location evidence="1">Cell membrane</location>
        <topology evidence="1">Multi-pass membrane protein</topology>
    </subcellularLocation>
</comment>
<dbReference type="OrthoDB" id="5983572at2759"/>
<feature type="compositionally biased region" description="Gly residues" evidence="10">
    <location>
        <begin position="291"/>
        <end position="305"/>
    </location>
</feature>
<sequence>MAETHSYAASGGESRPLSEGGNGNAHGPTMPMSMPMPEEHVHPGATGSVVEPGYAPAEMRSTGRSGGDIFVLVTFVLAMIGWLTALVSQAYVAAKINNELVRIVWFGFVIQTILSVVVFEVIMGSASYNASYAYGTQISILAALAAAFAVVGVDRTIYSPVSSLKATGAGWLIVAIIDVLWILYFTSPPQSPIARLATSMSGPRGGGAHHPKEEYGKVQKIGRSTDAFPMSAINQQHHERVPSGVPTSQHEGRAGVGAGQQQWNYTPGTTNQRTTVTTMPSEGARSTTHTAGGGIAAIGSDGGMSDGRQSGTTAPPETEGAPTMITEAESVVKWRAEALFDYKGSSDDPNELAFKKGDILLVTDKSGKWWEAKKADGRKGIAPSNYLRLLPP</sequence>
<keyword evidence="7" id="KW-0346">Stress response</keyword>
<dbReference type="GO" id="GO:0005886">
    <property type="term" value="C:plasma membrane"/>
    <property type="evidence" value="ECO:0007669"/>
    <property type="project" value="UniProtKB-SubCell"/>
</dbReference>
<evidence type="ECO:0000256" key="3">
    <source>
        <dbReference type="ARBA" id="ARBA00022443"/>
    </source>
</evidence>
<feature type="transmembrane region" description="Helical" evidence="11">
    <location>
        <begin position="69"/>
        <end position="91"/>
    </location>
</feature>
<evidence type="ECO:0000313" key="14">
    <source>
        <dbReference type="Proteomes" id="UP000807306"/>
    </source>
</evidence>
<protein>
    <recommendedName>
        <fullName evidence="12">SH3 domain-containing protein</fullName>
    </recommendedName>
</protein>
<evidence type="ECO:0000256" key="7">
    <source>
        <dbReference type="ARBA" id="ARBA00023016"/>
    </source>
</evidence>
<keyword evidence="6 11" id="KW-1133">Transmembrane helix</keyword>
<evidence type="ECO:0000256" key="5">
    <source>
        <dbReference type="ARBA" id="ARBA00022692"/>
    </source>
</evidence>
<dbReference type="CDD" id="cd11855">
    <property type="entry name" value="SH3_Sho1p"/>
    <property type="match status" value="1"/>
</dbReference>
<evidence type="ECO:0000256" key="9">
    <source>
        <dbReference type="PROSITE-ProRule" id="PRU00192"/>
    </source>
</evidence>
<proteinExistence type="inferred from homology"/>
<dbReference type="InterPro" id="IPR036028">
    <property type="entry name" value="SH3-like_dom_sf"/>
</dbReference>
<keyword evidence="3 9" id="KW-0728">SH3 domain</keyword>
<feature type="transmembrane region" description="Helical" evidence="11">
    <location>
        <begin position="103"/>
        <end position="122"/>
    </location>
</feature>
<feature type="compositionally biased region" description="Low complexity" evidence="10">
    <location>
        <begin position="311"/>
        <end position="320"/>
    </location>
</feature>
<keyword evidence="5 11" id="KW-0812">Transmembrane</keyword>
<feature type="region of interest" description="Disordered" evidence="10">
    <location>
        <begin position="1"/>
        <end position="47"/>
    </location>
</feature>
<reference evidence="13" key="1">
    <citation type="submission" date="2020-11" db="EMBL/GenBank/DDBJ databases">
        <authorList>
            <consortium name="DOE Joint Genome Institute"/>
            <person name="Ahrendt S."/>
            <person name="Riley R."/>
            <person name="Andreopoulos W."/>
            <person name="Labutti K."/>
            <person name="Pangilinan J."/>
            <person name="Ruiz-Duenas F.J."/>
            <person name="Barrasa J.M."/>
            <person name="Sanchez-Garcia M."/>
            <person name="Camarero S."/>
            <person name="Miyauchi S."/>
            <person name="Serrano A."/>
            <person name="Linde D."/>
            <person name="Babiker R."/>
            <person name="Drula E."/>
            <person name="Ayuso-Fernandez I."/>
            <person name="Pacheco R."/>
            <person name="Padilla G."/>
            <person name="Ferreira P."/>
            <person name="Barriuso J."/>
            <person name="Kellner H."/>
            <person name="Castanera R."/>
            <person name="Alfaro M."/>
            <person name="Ramirez L."/>
            <person name="Pisabarro A.G."/>
            <person name="Kuo A."/>
            <person name="Tritt A."/>
            <person name="Lipzen A."/>
            <person name="He G."/>
            <person name="Yan M."/>
            <person name="Ng V."/>
            <person name="Cullen D."/>
            <person name="Martin F."/>
            <person name="Rosso M.-N."/>
            <person name="Henrissat B."/>
            <person name="Hibbett D."/>
            <person name="Martinez A.T."/>
            <person name="Grigoriev I.V."/>
        </authorList>
    </citation>
    <scope>NUCLEOTIDE SEQUENCE</scope>
    <source>
        <strain evidence="13">CBS 506.95</strain>
    </source>
</reference>
<comment type="similarity">
    <text evidence="2">Belongs to the SHO1 family.</text>
</comment>
<dbReference type="Gene3D" id="2.30.30.40">
    <property type="entry name" value="SH3 Domains"/>
    <property type="match status" value="1"/>
</dbReference>
<evidence type="ECO:0000256" key="8">
    <source>
        <dbReference type="ARBA" id="ARBA00023136"/>
    </source>
</evidence>
<keyword evidence="4" id="KW-1003">Cell membrane</keyword>
<evidence type="ECO:0000259" key="12">
    <source>
        <dbReference type="PROSITE" id="PS50002"/>
    </source>
</evidence>
<dbReference type="PANTHER" id="PTHR45929">
    <property type="entry name" value="JAK PATHWAY SIGNAL TRANSDUCTION ADAPTOR MOLECULE"/>
    <property type="match status" value="1"/>
</dbReference>
<dbReference type="PANTHER" id="PTHR45929:SF3">
    <property type="entry name" value="JAK PATHWAY SIGNAL TRANSDUCTION ADAPTOR MOLECULE"/>
    <property type="match status" value="1"/>
</dbReference>
<evidence type="ECO:0000256" key="10">
    <source>
        <dbReference type="SAM" id="MobiDB-lite"/>
    </source>
</evidence>
<feature type="region of interest" description="Disordered" evidence="10">
    <location>
        <begin position="241"/>
        <end position="320"/>
    </location>
</feature>
<dbReference type="EMBL" id="MU157878">
    <property type="protein sequence ID" value="KAF9525869.1"/>
    <property type="molecule type" value="Genomic_DNA"/>
</dbReference>
<gene>
    <name evidence="13" type="ORF">CPB83DRAFT_858765</name>
</gene>
<name>A0A9P6EB92_9AGAR</name>
<dbReference type="SMART" id="SM00326">
    <property type="entry name" value="SH3"/>
    <property type="match status" value="1"/>
</dbReference>
<evidence type="ECO:0000256" key="4">
    <source>
        <dbReference type="ARBA" id="ARBA00022475"/>
    </source>
</evidence>
<dbReference type="InterPro" id="IPR001452">
    <property type="entry name" value="SH3_domain"/>
</dbReference>
<keyword evidence="14" id="KW-1185">Reference proteome</keyword>
<evidence type="ECO:0000256" key="11">
    <source>
        <dbReference type="SAM" id="Phobius"/>
    </source>
</evidence>
<dbReference type="SUPFAM" id="SSF50044">
    <property type="entry name" value="SH3-domain"/>
    <property type="match status" value="1"/>
</dbReference>
<dbReference type="Proteomes" id="UP000807306">
    <property type="component" value="Unassembled WGS sequence"/>
</dbReference>
<feature type="transmembrane region" description="Helical" evidence="11">
    <location>
        <begin position="134"/>
        <end position="153"/>
    </location>
</feature>